<dbReference type="EMBL" id="CAFBOI010000011">
    <property type="protein sequence ID" value="CAB4972249.1"/>
    <property type="molecule type" value="Genomic_DNA"/>
</dbReference>
<evidence type="ECO:0000313" key="1">
    <source>
        <dbReference type="EMBL" id="CAB4972249.1"/>
    </source>
</evidence>
<sequence length="39" mass="4008">MELGNGKVITAKALGISEVGELLLDDGSAISIGDITHLR</sequence>
<dbReference type="AlphaFoldDB" id="A0A6J7M1Q9"/>
<reference evidence="1" key="1">
    <citation type="submission" date="2020-05" db="EMBL/GenBank/DDBJ databases">
        <authorList>
            <person name="Chiriac C."/>
            <person name="Salcher M."/>
            <person name="Ghai R."/>
            <person name="Kavagutti S V."/>
        </authorList>
    </citation>
    <scope>NUCLEOTIDE SEQUENCE</scope>
</reference>
<gene>
    <name evidence="1" type="ORF">UFOPK3948_00214</name>
</gene>
<protein>
    <submittedName>
        <fullName evidence="1">Unannotated protein</fullName>
    </submittedName>
</protein>
<organism evidence="1">
    <name type="scientific">freshwater metagenome</name>
    <dbReference type="NCBI Taxonomy" id="449393"/>
    <lineage>
        <taxon>unclassified sequences</taxon>
        <taxon>metagenomes</taxon>
        <taxon>ecological metagenomes</taxon>
    </lineage>
</organism>
<accession>A0A6J7M1Q9</accession>
<dbReference type="Gene3D" id="2.30.30.100">
    <property type="match status" value="1"/>
</dbReference>
<name>A0A6J7M1Q9_9ZZZZ</name>
<proteinExistence type="predicted"/>